<sequence>MILGEARRLRNDTNGYGPKGAGFIGHVDIPDDVDAAWHRLVGETTLAGIVREWFDIRLNISGWLQFQLM</sequence>
<organism evidence="1 2">
    <name type="scientific">Pectobacterium actinidiae</name>
    <dbReference type="NCBI Taxonomy" id="1507808"/>
    <lineage>
        <taxon>Bacteria</taxon>
        <taxon>Pseudomonadati</taxon>
        <taxon>Pseudomonadota</taxon>
        <taxon>Gammaproteobacteria</taxon>
        <taxon>Enterobacterales</taxon>
        <taxon>Pectobacteriaceae</taxon>
        <taxon>Pectobacterium</taxon>
    </lineage>
</organism>
<evidence type="ECO:0000313" key="2">
    <source>
        <dbReference type="Proteomes" id="UP001617689"/>
    </source>
</evidence>
<dbReference type="Proteomes" id="UP001617689">
    <property type="component" value="Unassembled WGS sequence"/>
</dbReference>
<accession>A0ABW8G5Z7</accession>
<dbReference type="EMBL" id="JBIXLL010000001">
    <property type="protein sequence ID" value="MFJ5428082.1"/>
    <property type="molecule type" value="Genomic_DNA"/>
</dbReference>
<gene>
    <name evidence="1" type="ORF">ACIPUP_02825</name>
</gene>
<evidence type="ECO:0000313" key="1">
    <source>
        <dbReference type="EMBL" id="MFJ5428082.1"/>
    </source>
</evidence>
<name>A0ABW8G5Z7_9GAMM</name>
<comment type="caution">
    <text evidence="1">The sequence shown here is derived from an EMBL/GenBank/DDBJ whole genome shotgun (WGS) entry which is preliminary data.</text>
</comment>
<keyword evidence="2" id="KW-1185">Reference proteome</keyword>
<protein>
    <submittedName>
        <fullName evidence="1">Uncharacterized protein</fullName>
    </submittedName>
</protein>
<proteinExistence type="predicted"/>
<dbReference type="Gene3D" id="1.10.3620.10">
    <property type="entry name" value="YdcF like domain"/>
    <property type="match status" value="1"/>
</dbReference>
<dbReference type="RefSeq" id="WP_400394098.1">
    <property type="nucleotide sequence ID" value="NZ_JBIXLL010000001.1"/>
</dbReference>
<reference evidence="1 2" key="1">
    <citation type="submission" date="2024-10" db="EMBL/GenBank/DDBJ databases">
        <authorList>
            <person name="Lu C.-H."/>
        </authorList>
    </citation>
    <scope>NUCLEOTIDE SEQUENCE [LARGE SCALE GENOMIC DNA]</scope>
    <source>
        <strain evidence="1 2">22ZTDG03-2</strain>
    </source>
</reference>